<reference evidence="1" key="1">
    <citation type="journal article" date="2014" name="Front. Microbiol.">
        <title>High frequency of phylogenetically diverse reductive dehalogenase-homologous genes in deep subseafloor sedimentary metagenomes.</title>
        <authorList>
            <person name="Kawai M."/>
            <person name="Futagami T."/>
            <person name="Toyoda A."/>
            <person name="Takaki Y."/>
            <person name="Nishi S."/>
            <person name="Hori S."/>
            <person name="Arai W."/>
            <person name="Tsubouchi T."/>
            <person name="Morono Y."/>
            <person name="Uchiyama I."/>
            <person name="Ito T."/>
            <person name="Fujiyama A."/>
            <person name="Inagaki F."/>
            <person name="Takami H."/>
        </authorList>
    </citation>
    <scope>NUCLEOTIDE SEQUENCE</scope>
    <source>
        <strain evidence="1">Expedition CK06-06</strain>
    </source>
</reference>
<comment type="caution">
    <text evidence="1">The sequence shown here is derived from an EMBL/GenBank/DDBJ whole genome shotgun (WGS) entry which is preliminary data.</text>
</comment>
<evidence type="ECO:0000313" key="1">
    <source>
        <dbReference type="EMBL" id="GAI40534.1"/>
    </source>
</evidence>
<accession>X1QB97</accession>
<feature type="non-terminal residue" evidence="1">
    <location>
        <position position="1"/>
    </location>
</feature>
<gene>
    <name evidence="1" type="ORF">S06H3_44560</name>
</gene>
<name>X1QB97_9ZZZZ</name>
<protein>
    <submittedName>
        <fullName evidence="1">Uncharacterized protein</fullName>
    </submittedName>
</protein>
<sequence length="31" mass="3614">VLILQTMSFSEQKEKIEKAKVFIKSGLFDKK</sequence>
<dbReference type="EMBL" id="BARV01027723">
    <property type="protein sequence ID" value="GAI40534.1"/>
    <property type="molecule type" value="Genomic_DNA"/>
</dbReference>
<proteinExistence type="predicted"/>
<dbReference type="AlphaFoldDB" id="X1QB97"/>
<organism evidence="1">
    <name type="scientific">marine sediment metagenome</name>
    <dbReference type="NCBI Taxonomy" id="412755"/>
    <lineage>
        <taxon>unclassified sequences</taxon>
        <taxon>metagenomes</taxon>
        <taxon>ecological metagenomes</taxon>
    </lineage>
</organism>